<gene>
    <name evidence="2" type="ORF">NTU39_02855</name>
</gene>
<evidence type="ECO:0000313" key="3">
    <source>
        <dbReference type="Proteomes" id="UP001058980"/>
    </source>
</evidence>
<reference evidence="2" key="1">
    <citation type="submission" date="2022-08" db="EMBL/GenBank/DDBJ databases">
        <title>Multi-unit outbreak of Pandoraea commovens among non-cystic fibrosis intensive care patients from 2019 to 2021 in Berlin, Germany.</title>
        <authorList>
            <person name="Menzel P."/>
        </authorList>
    </citation>
    <scope>NUCLEOTIDE SEQUENCE</scope>
    <source>
        <strain evidence="2">LB-19-202-79</strain>
    </source>
</reference>
<keyword evidence="3" id="KW-1185">Reference proteome</keyword>
<organism evidence="2 3">
    <name type="scientific">Pandoraea commovens</name>
    <dbReference type="NCBI Taxonomy" id="2508289"/>
    <lineage>
        <taxon>Bacteria</taxon>
        <taxon>Pseudomonadati</taxon>
        <taxon>Pseudomonadota</taxon>
        <taxon>Betaproteobacteria</taxon>
        <taxon>Burkholderiales</taxon>
        <taxon>Burkholderiaceae</taxon>
        <taxon>Pandoraea</taxon>
    </lineage>
</organism>
<accession>A0ABY5QJA6</accession>
<evidence type="ECO:0008006" key="4">
    <source>
        <dbReference type="Google" id="ProtNLM"/>
    </source>
</evidence>
<protein>
    <recommendedName>
        <fullName evidence="4">DNA-binding protein</fullName>
    </recommendedName>
</protein>
<dbReference type="RefSeq" id="WP_257959162.1">
    <property type="nucleotide sequence ID" value="NZ_CP102780.1"/>
</dbReference>
<dbReference type="Proteomes" id="UP001058980">
    <property type="component" value="Chromosome"/>
</dbReference>
<dbReference type="EMBL" id="CP102780">
    <property type="protein sequence ID" value="UVA79990.1"/>
    <property type="molecule type" value="Genomic_DNA"/>
</dbReference>
<proteinExistence type="predicted"/>
<sequence length="120" mass="13156">MDYAEFRRHLGKAGMTINNFAAYLGVRPASVSNHAKEGAVPRSYALLAVLLGDMADRGIPPQEVLSRYGLHQLVNGRPNVRQLDMFRAERGAKGKNVKPMKMNRSTGSRTSMPRDGVSGD</sequence>
<feature type="region of interest" description="Disordered" evidence="1">
    <location>
        <begin position="89"/>
        <end position="120"/>
    </location>
</feature>
<evidence type="ECO:0000313" key="2">
    <source>
        <dbReference type="EMBL" id="UVA79990.1"/>
    </source>
</evidence>
<name>A0ABY5QJA6_9BURK</name>
<evidence type="ECO:0000256" key="1">
    <source>
        <dbReference type="SAM" id="MobiDB-lite"/>
    </source>
</evidence>